<name>A0A1L2ZNK7_9MICC</name>
<dbReference type="EMBL" id="CP018135">
    <property type="protein sequence ID" value="APF40621.1"/>
    <property type="molecule type" value="Genomic_DNA"/>
</dbReference>
<keyword evidence="1" id="KW-1133">Transmembrane helix</keyword>
<reference evidence="2 3" key="1">
    <citation type="submission" date="2016-11" db="EMBL/GenBank/DDBJ databases">
        <title>Genome sequencing of Zhihengliuella aestuarii B18 antagonistic to Plasmodiophora brassicae.</title>
        <authorList>
            <person name="Luo Y."/>
        </authorList>
    </citation>
    <scope>NUCLEOTIDE SEQUENCE [LARGE SCALE GENOMIC DNA]</scope>
    <source>
        <strain evidence="2 3">B18</strain>
    </source>
</reference>
<keyword evidence="3" id="KW-1185">Reference proteome</keyword>
<evidence type="ECO:0000313" key="2">
    <source>
        <dbReference type="EMBL" id="APF40621.1"/>
    </source>
</evidence>
<gene>
    <name evidence="2" type="ORF">BHE16_05845</name>
</gene>
<dbReference type="STRING" id="556325.BHE16_05845"/>
<feature type="transmembrane region" description="Helical" evidence="1">
    <location>
        <begin position="48"/>
        <end position="72"/>
    </location>
</feature>
<evidence type="ECO:0000256" key="1">
    <source>
        <dbReference type="SAM" id="Phobius"/>
    </source>
</evidence>
<protein>
    <recommendedName>
        <fullName evidence="4">Multidrug ABC transporter ATPase</fullName>
    </recommendedName>
</protein>
<accession>A0A1L2ZNK7</accession>
<proteinExistence type="predicted"/>
<evidence type="ECO:0000313" key="3">
    <source>
        <dbReference type="Proteomes" id="UP000183530"/>
    </source>
</evidence>
<evidence type="ECO:0008006" key="4">
    <source>
        <dbReference type="Google" id="ProtNLM"/>
    </source>
</evidence>
<organism evidence="2 3">
    <name type="scientific">Neomicrococcus aestuarii</name>
    <dbReference type="NCBI Taxonomy" id="556325"/>
    <lineage>
        <taxon>Bacteria</taxon>
        <taxon>Bacillati</taxon>
        <taxon>Actinomycetota</taxon>
        <taxon>Actinomycetes</taxon>
        <taxon>Micrococcales</taxon>
        <taxon>Micrococcaceae</taxon>
        <taxon>Neomicrococcus</taxon>
    </lineage>
</organism>
<keyword evidence="1" id="KW-0812">Transmembrane</keyword>
<dbReference type="AlphaFoldDB" id="A0A1L2ZNK7"/>
<feature type="transmembrane region" description="Helical" evidence="1">
    <location>
        <begin position="20"/>
        <end position="42"/>
    </location>
</feature>
<sequence length="88" mass="9384">MCVKAAENPTPTSSVSRTLLLLAVGVASLSLIALFVTLVLYAMSVTPWPGLIAIGLYGLPVAFMFLIAYLLVSLRARRRSSATAAMER</sequence>
<dbReference type="KEGG" id="nae:BHE16_05845"/>
<dbReference type="Proteomes" id="UP000183530">
    <property type="component" value="Chromosome"/>
</dbReference>
<keyword evidence="1" id="KW-0472">Membrane</keyword>